<organism evidence="2 3">
    <name type="scientific">Pleuronectes platessa</name>
    <name type="common">European plaice</name>
    <dbReference type="NCBI Taxonomy" id="8262"/>
    <lineage>
        <taxon>Eukaryota</taxon>
        <taxon>Metazoa</taxon>
        <taxon>Chordata</taxon>
        <taxon>Craniata</taxon>
        <taxon>Vertebrata</taxon>
        <taxon>Euteleostomi</taxon>
        <taxon>Actinopterygii</taxon>
        <taxon>Neopterygii</taxon>
        <taxon>Teleostei</taxon>
        <taxon>Neoteleostei</taxon>
        <taxon>Acanthomorphata</taxon>
        <taxon>Carangaria</taxon>
        <taxon>Pleuronectiformes</taxon>
        <taxon>Pleuronectoidei</taxon>
        <taxon>Pleuronectidae</taxon>
        <taxon>Pleuronectes</taxon>
    </lineage>
</organism>
<evidence type="ECO:0000313" key="2">
    <source>
        <dbReference type="EMBL" id="CAB1431822.1"/>
    </source>
</evidence>
<keyword evidence="3" id="KW-1185">Reference proteome</keyword>
<sequence>MPLEEVSFEGGQRVSFLDGLWERDPETRGYLLKALDPMVDSRAGGVVRSMEEEKWRMRMGVMLCRMSERAPVCVANLPILQRDAAPDDDQLLNTRRAGWLPCLKLMMVVWGGGSNSTSTSTRGSISTGHFGMQMGQIGERTANLQVGGRPLYPSATAANTRETRTETVTERH</sequence>
<dbReference type="AlphaFoldDB" id="A0A9N7YLW0"/>
<evidence type="ECO:0000256" key="1">
    <source>
        <dbReference type="SAM" id="MobiDB-lite"/>
    </source>
</evidence>
<reference evidence="2" key="1">
    <citation type="submission" date="2020-03" db="EMBL/GenBank/DDBJ databases">
        <authorList>
            <person name="Weist P."/>
        </authorList>
    </citation>
    <scope>NUCLEOTIDE SEQUENCE</scope>
</reference>
<comment type="caution">
    <text evidence="2">The sequence shown here is derived from an EMBL/GenBank/DDBJ whole genome shotgun (WGS) entry which is preliminary data.</text>
</comment>
<dbReference type="EMBL" id="CADEAL010001377">
    <property type="protein sequence ID" value="CAB1431822.1"/>
    <property type="molecule type" value="Genomic_DNA"/>
</dbReference>
<feature type="compositionally biased region" description="Basic and acidic residues" evidence="1">
    <location>
        <begin position="161"/>
        <end position="172"/>
    </location>
</feature>
<proteinExistence type="predicted"/>
<protein>
    <submittedName>
        <fullName evidence="2">Uncharacterized protein</fullName>
    </submittedName>
</protein>
<name>A0A9N7YLW0_PLEPL</name>
<accession>A0A9N7YLW0</accession>
<evidence type="ECO:0000313" key="3">
    <source>
        <dbReference type="Proteomes" id="UP001153269"/>
    </source>
</evidence>
<feature type="region of interest" description="Disordered" evidence="1">
    <location>
        <begin position="149"/>
        <end position="172"/>
    </location>
</feature>
<gene>
    <name evidence="2" type="ORF">PLEPLA_LOCUS19879</name>
</gene>
<dbReference type="Proteomes" id="UP001153269">
    <property type="component" value="Unassembled WGS sequence"/>
</dbReference>